<evidence type="ECO:0000256" key="2">
    <source>
        <dbReference type="ARBA" id="ARBA00022801"/>
    </source>
</evidence>
<dbReference type="Proteomes" id="UP000032046">
    <property type="component" value="Unassembled WGS sequence"/>
</dbReference>
<gene>
    <name evidence="5" type="ORF">ST44_06990</name>
</gene>
<keyword evidence="2" id="KW-0378">Hydrolase</keyword>
<sequence>MKKRKLFASGIISLAALLLLPMYATDEVTHCAFAQETCLNEIINDDDTVIVDTVDVDTMTIGIQQNDSTDEASDDGDDIDDDEDLPWPENVRHRIEKIFDNTTIFNTSMVGMKIYDLTADSTIYERNASQLMRPASTLKMMVAVTAIDRLGAGYELKTRMAYTGRTDSLTLRGNLYVKGGFDPTIGSDDIAEFADSVKALGIDTIDGNIYLDLTMKDKDRLGEGWCWDDDNPVLSPLLAGRKEEFGERLQRKLRQNGITVTGTCSNGSMPSGAHTLYIKRTPLLEVMRRQLKRSDNLYSEAIFYQLAAEVAGRNTASARHGRQAVNAIISKVGRRPSAYYIADGSGLSLYNYVSPELEVDFLRYAYRHPEIYDNMLPCLPIAGVDGTLSKRMRKGAAHENVKAKTGTVTGVSSLAGYLTTANGHRICFSIINMGIRHSSSGRNFQDKVCQALCK</sequence>
<evidence type="ECO:0000256" key="1">
    <source>
        <dbReference type="ARBA" id="ARBA00006096"/>
    </source>
</evidence>
<keyword evidence="4" id="KW-0732">Signal</keyword>
<dbReference type="GO" id="GO:0000270">
    <property type="term" value="P:peptidoglycan metabolic process"/>
    <property type="evidence" value="ECO:0007669"/>
    <property type="project" value="TreeGrafter"/>
</dbReference>
<dbReference type="EMBL" id="JXQK01000053">
    <property type="protein sequence ID" value="KIP62543.1"/>
    <property type="molecule type" value="Genomic_DNA"/>
</dbReference>
<reference evidence="5 6" key="1">
    <citation type="submission" date="2015-01" db="EMBL/GenBank/DDBJ databases">
        <title>Comparative genomics of non-oral Prevotella species.</title>
        <authorList>
            <person name="Accetto T."/>
            <person name="Nograsek B."/>
            <person name="Avgustin G."/>
        </authorList>
    </citation>
    <scope>NUCLEOTIDE SEQUENCE [LARGE SCALE GENOMIC DNA]</scope>
    <source>
        <strain evidence="5 6">P5-119</strain>
    </source>
</reference>
<dbReference type="Pfam" id="PF02113">
    <property type="entry name" value="Peptidase_S13"/>
    <property type="match status" value="2"/>
</dbReference>
<feature type="signal peptide" evidence="4">
    <location>
        <begin position="1"/>
        <end position="24"/>
    </location>
</feature>
<name>A0A0D0IZU8_9BACT</name>
<evidence type="ECO:0000313" key="5">
    <source>
        <dbReference type="EMBL" id="KIP62543.1"/>
    </source>
</evidence>
<dbReference type="Gene3D" id="3.40.710.10">
    <property type="entry name" value="DD-peptidase/beta-lactamase superfamily"/>
    <property type="match status" value="2"/>
</dbReference>
<proteinExistence type="inferred from homology"/>
<dbReference type="NCBIfam" id="TIGR00666">
    <property type="entry name" value="PBP4"/>
    <property type="match status" value="1"/>
</dbReference>
<dbReference type="PRINTS" id="PR00922">
    <property type="entry name" value="DADACBPTASE3"/>
</dbReference>
<dbReference type="Gene3D" id="3.50.80.20">
    <property type="entry name" value="D-Ala-D-Ala carboxypeptidase C, peptidase S13"/>
    <property type="match status" value="1"/>
</dbReference>
<comment type="caution">
    <text evidence="5">The sequence shown here is derived from an EMBL/GenBank/DDBJ whole genome shotgun (WGS) entry which is preliminary data.</text>
</comment>
<keyword evidence="6" id="KW-1185">Reference proteome</keyword>
<dbReference type="PANTHER" id="PTHR30023">
    <property type="entry name" value="D-ALANYL-D-ALANINE CARBOXYPEPTIDASE"/>
    <property type="match status" value="1"/>
</dbReference>
<evidence type="ECO:0000256" key="4">
    <source>
        <dbReference type="SAM" id="SignalP"/>
    </source>
</evidence>
<accession>A0A0D0IZU8</accession>
<dbReference type="GO" id="GO:0006508">
    <property type="term" value="P:proteolysis"/>
    <property type="evidence" value="ECO:0007669"/>
    <property type="project" value="InterPro"/>
</dbReference>
<dbReference type="RefSeq" id="WP_042519187.1">
    <property type="nucleotide sequence ID" value="NZ_JXQK01000053.1"/>
</dbReference>
<organism evidence="5 6">
    <name type="scientific">Prevotella pectinovora</name>
    <dbReference type="NCBI Taxonomy" id="1602169"/>
    <lineage>
        <taxon>Bacteria</taxon>
        <taxon>Pseudomonadati</taxon>
        <taxon>Bacteroidota</taxon>
        <taxon>Bacteroidia</taxon>
        <taxon>Bacteroidales</taxon>
        <taxon>Prevotellaceae</taxon>
        <taxon>Prevotella</taxon>
    </lineage>
</organism>
<evidence type="ECO:0000256" key="3">
    <source>
        <dbReference type="SAM" id="MobiDB-lite"/>
    </source>
</evidence>
<comment type="similarity">
    <text evidence="1">Belongs to the peptidase S13 family.</text>
</comment>
<feature type="region of interest" description="Disordered" evidence="3">
    <location>
        <begin position="62"/>
        <end position="86"/>
    </location>
</feature>
<dbReference type="AlphaFoldDB" id="A0A0D0IZU8"/>
<dbReference type="InterPro" id="IPR000667">
    <property type="entry name" value="Peptidase_S13"/>
</dbReference>
<dbReference type="PANTHER" id="PTHR30023:SF0">
    <property type="entry name" value="PENICILLIN-SENSITIVE CARBOXYPEPTIDASE A"/>
    <property type="match status" value="1"/>
</dbReference>
<protein>
    <submittedName>
        <fullName evidence="5">Contig53, whole genome shotgun sequence</fullName>
    </submittedName>
</protein>
<feature type="compositionally biased region" description="Acidic residues" evidence="3">
    <location>
        <begin position="68"/>
        <end position="86"/>
    </location>
</feature>
<evidence type="ECO:0000313" key="6">
    <source>
        <dbReference type="Proteomes" id="UP000032046"/>
    </source>
</evidence>
<feature type="chain" id="PRO_5002212701" evidence="4">
    <location>
        <begin position="25"/>
        <end position="454"/>
    </location>
</feature>
<dbReference type="GO" id="GO:0004185">
    <property type="term" value="F:serine-type carboxypeptidase activity"/>
    <property type="evidence" value="ECO:0007669"/>
    <property type="project" value="InterPro"/>
</dbReference>
<dbReference type="STRING" id="1602171.ST44_06990"/>
<dbReference type="InterPro" id="IPR012338">
    <property type="entry name" value="Beta-lactam/transpept-like"/>
</dbReference>
<dbReference type="SUPFAM" id="SSF56601">
    <property type="entry name" value="beta-lactamase/transpeptidase-like"/>
    <property type="match status" value="1"/>
</dbReference>